<organism evidence="2 3">
    <name type="scientific">Meiothermus hypogaeus NBRC 106114</name>
    <dbReference type="NCBI Taxonomy" id="1227553"/>
    <lineage>
        <taxon>Bacteria</taxon>
        <taxon>Thermotogati</taxon>
        <taxon>Deinococcota</taxon>
        <taxon>Deinococci</taxon>
        <taxon>Thermales</taxon>
        <taxon>Thermaceae</taxon>
        <taxon>Meiothermus</taxon>
    </lineage>
</organism>
<sequence length="165" mass="19187">MYLKVEFHHLVAKAHTVKAGTFPVVLYHEHEHGLYVERAFVGHPSYRYWKAHILPAQHLQVCQYFTHQEPYPFEFYIDIVQVEREGHVLMVKDLYLDLGIAHSGTLTLMDTQELFEAVGAGLIGLEEAFLATRTLHDLINRLGQHENNLERTLQAQGIVLQWDWK</sequence>
<dbReference type="AlphaFoldDB" id="A0A511R6X0"/>
<dbReference type="InterPro" id="IPR035930">
    <property type="entry name" value="FomD-like_sf"/>
</dbReference>
<dbReference type="InterPro" id="IPR007295">
    <property type="entry name" value="DUF402"/>
</dbReference>
<evidence type="ECO:0000259" key="1">
    <source>
        <dbReference type="Pfam" id="PF04167"/>
    </source>
</evidence>
<accession>A0A511R6X0</accession>
<dbReference type="Gene3D" id="2.40.380.10">
    <property type="entry name" value="FomD-like"/>
    <property type="match status" value="1"/>
</dbReference>
<name>A0A511R6X0_9DEIN</name>
<reference evidence="2 3" key="1">
    <citation type="submission" date="2019-07" db="EMBL/GenBank/DDBJ databases">
        <title>Whole genome shotgun sequence of Meiothermus hypogaeus NBRC 106114.</title>
        <authorList>
            <person name="Hosoyama A."/>
            <person name="Uohara A."/>
            <person name="Ohji S."/>
            <person name="Ichikawa N."/>
        </authorList>
    </citation>
    <scope>NUCLEOTIDE SEQUENCE [LARGE SCALE GENOMIC DNA]</scope>
    <source>
        <strain evidence="2 3">NBRC 106114</strain>
    </source>
</reference>
<dbReference type="EMBL" id="BJXL01000211">
    <property type="protein sequence ID" value="GEM85280.1"/>
    <property type="molecule type" value="Genomic_DNA"/>
</dbReference>
<dbReference type="Pfam" id="PF04167">
    <property type="entry name" value="DUF402"/>
    <property type="match status" value="1"/>
</dbReference>
<feature type="domain" description="DUF402" evidence="1">
    <location>
        <begin position="21"/>
        <end position="146"/>
    </location>
</feature>
<dbReference type="OrthoDB" id="27026at2"/>
<dbReference type="RefSeq" id="WP_119339712.1">
    <property type="nucleotide sequence ID" value="NZ_BJXL01000211.1"/>
</dbReference>
<protein>
    <recommendedName>
        <fullName evidence="1">DUF402 domain-containing protein</fullName>
    </recommendedName>
</protein>
<evidence type="ECO:0000313" key="2">
    <source>
        <dbReference type="EMBL" id="GEM85280.1"/>
    </source>
</evidence>
<gene>
    <name evidence="2" type="ORF">MHY01S_34460</name>
</gene>
<dbReference type="Proteomes" id="UP000321197">
    <property type="component" value="Unassembled WGS sequence"/>
</dbReference>
<proteinExistence type="predicted"/>
<dbReference type="SUPFAM" id="SSF159234">
    <property type="entry name" value="FomD-like"/>
    <property type="match status" value="1"/>
</dbReference>
<comment type="caution">
    <text evidence="2">The sequence shown here is derived from an EMBL/GenBank/DDBJ whole genome shotgun (WGS) entry which is preliminary data.</text>
</comment>
<evidence type="ECO:0000313" key="3">
    <source>
        <dbReference type="Proteomes" id="UP000321197"/>
    </source>
</evidence>